<keyword evidence="8" id="KW-1133">Transmembrane helix</keyword>
<dbReference type="PANTHER" id="PTHR34220:SF7">
    <property type="entry name" value="SENSOR HISTIDINE KINASE YPDA"/>
    <property type="match status" value="1"/>
</dbReference>
<evidence type="ECO:0000256" key="6">
    <source>
        <dbReference type="ARBA" id="ARBA00023136"/>
    </source>
</evidence>
<keyword evidence="5 10" id="KW-0418">Kinase</keyword>
<dbReference type="PROSITE" id="PS50885">
    <property type="entry name" value="HAMP"/>
    <property type="match status" value="1"/>
</dbReference>
<dbReference type="InterPro" id="IPR003660">
    <property type="entry name" value="HAMP_dom"/>
</dbReference>
<protein>
    <submittedName>
        <fullName evidence="10">Sensor histidine kinase</fullName>
    </submittedName>
</protein>
<sequence>MRFSFLRPANTMRNQILAVFAAVMVIVLGAVGLLAYNLVTEIIKENAEGQIEQTAVQALGRIDTQYETIDLITSQIATDPAVQQLLQQETAGMQANFAERQSMNEIINSYQAYTTGLQSFELYFTDERRLFPLNELPLSIRVSPEWIEAAEEARGRLLWAGEDPLDAQAFLAIKQINMPEEDFQRGGYLITVVQDTYFNLAGAAEQLDIQEEYALLLDQNGQEIAGNMPEELRDDGLNGSETVLYNDEEFVRAEVISDSSGWTLVILSPVSRLLEGLPGIGTAMIIAGGTGLILFIPASWIVSSYLSRPIRQLTHAMRFGTLGALRKSRRISSTVEMNELNDTYNEMVETTNHLIKAVYEKELLKTKAELRALQAQINPHFLFNTLEAIHWTLDERDEEMAEVIISLSDLFRYTISETDDDLVTLEEELQHAERYLQIMQLRFEDRLSWRVEIDPLYREQRIPKLLIQPLIENALLHGIETCRGGGNVTVTACQAKVDGYLEISVADDGCGMSKELLERVRASLDNREKVDTKGTGLALRNVWQRLEFVYPDDDPQLLIDSIEHTGTTITLLIPIKGGLLHAHETSTDRR</sequence>
<dbReference type="Pfam" id="PF02518">
    <property type="entry name" value="HATPase_c"/>
    <property type="match status" value="1"/>
</dbReference>
<dbReference type="InterPro" id="IPR050640">
    <property type="entry name" value="Bact_2-comp_sensor_kinase"/>
</dbReference>
<evidence type="ECO:0000256" key="7">
    <source>
        <dbReference type="SAM" id="Coils"/>
    </source>
</evidence>
<dbReference type="InterPro" id="IPR036890">
    <property type="entry name" value="HATPase_C_sf"/>
</dbReference>
<feature type="transmembrane region" description="Helical" evidence="8">
    <location>
        <begin position="280"/>
        <end position="302"/>
    </location>
</feature>
<feature type="domain" description="HAMP" evidence="9">
    <location>
        <begin position="304"/>
        <end position="356"/>
    </location>
</feature>
<keyword evidence="6 8" id="KW-0472">Membrane</keyword>
<dbReference type="RefSeq" id="WP_168006527.1">
    <property type="nucleotide sequence ID" value="NZ_JAATHJ010000011.1"/>
</dbReference>
<keyword evidence="2" id="KW-1003">Cell membrane</keyword>
<dbReference type="PANTHER" id="PTHR34220">
    <property type="entry name" value="SENSOR HISTIDINE KINASE YPDA"/>
    <property type="match status" value="1"/>
</dbReference>
<proteinExistence type="predicted"/>
<dbReference type="Gene3D" id="6.10.340.10">
    <property type="match status" value="1"/>
</dbReference>
<dbReference type="AlphaFoldDB" id="A0A969PQK2"/>
<comment type="caution">
    <text evidence="10">The sequence shown here is derived from an EMBL/GenBank/DDBJ whole genome shotgun (WGS) entry which is preliminary data.</text>
</comment>
<keyword evidence="8" id="KW-0812">Transmembrane</keyword>
<keyword evidence="11" id="KW-1185">Reference proteome</keyword>
<dbReference type="Pfam" id="PF06580">
    <property type="entry name" value="His_kinase"/>
    <property type="match status" value="1"/>
</dbReference>
<feature type="coiled-coil region" evidence="7">
    <location>
        <begin position="415"/>
        <end position="442"/>
    </location>
</feature>
<evidence type="ECO:0000259" key="9">
    <source>
        <dbReference type="PROSITE" id="PS50885"/>
    </source>
</evidence>
<feature type="transmembrane region" description="Helical" evidence="8">
    <location>
        <begin position="16"/>
        <end position="36"/>
    </location>
</feature>
<dbReference type="Gene3D" id="3.30.565.10">
    <property type="entry name" value="Histidine kinase-like ATPase, C-terminal domain"/>
    <property type="match status" value="1"/>
</dbReference>
<evidence type="ECO:0000313" key="11">
    <source>
        <dbReference type="Proteomes" id="UP000752012"/>
    </source>
</evidence>
<comment type="subcellular location">
    <subcellularLocation>
        <location evidence="1">Cell membrane</location>
        <topology evidence="1">Multi-pass membrane protein</topology>
    </subcellularLocation>
</comment>
<evidence type="ECO:0000256" key="3">
    <source>
        <dbReference type="ARBA" id="ARBA00022553"/>
    </source>
</evidence>
<reference evidence="10 11" key="1">
    <citation type="submission" date="2020-03" db="EMBL/GenBank/DDBJ databases">
        <title>Assessment of the enzymatic potential of alkaline-tolerant lipase obtained from Bacillus luteus H11 (technogenic soil) for the bioremediation of saline soils contaminated with petroleum substances.</title>
        <authorList>
            <person name="Kalwasinska A."/>
        </authorList>
    </citation>
    <scope>NUCLEOTIDE SEQUENCE [LARGE SCALE GENOMIC DNA]</scope>
    <source>
        <strain evidence="10 11">H11</strain>
    </source>
</reference>
<dbReference type="InterPro" id="IPR003594">
    <property type="entry name" value="HATPase_dom"/>
</dbReference>
<dbReference type="SUPFAM" id="SSF55874">
    <property type="entry name" value="ATPase domain of HSP90 chaperone/DNA topoisomerase II/histidine kinase"/>
    <property type="match status" value="1"/>
</dbReference>
<evidence type="ECO:0000256" key="4">
    <source>
        <dbReference type="ARBA" id="ARBA00022679"/>
    </source>
</evidence>
<evidence type="ECO:0000256" key="5">
    <source>
        <dbReference type="ARBA" id="ARBA00022777"/>
    </source>
</evidence>
<gene>
    <name evidence="10" type="ORF">HCN83_09025</name>
</gene>
<keyword evidence="7" id="KW-0175">Coiled coil</keyword>
<dbReference type="Proteomes" id="UP000752012">
    <property type="component" value="Unassembled WGS sequence"/>
</dbReference>
<evidence type="ECO:0000313" key="10">
    <source>
        <dbReference type="EMBL" id="NJP37725.1"/>
    </source>
</evidence>
<evidence type="ECO:0000256" key="1">
    <source>
        <dbReference type="ARBA" id="ARBA00004651"/>
    </source>
</evidence>
<keyword evidence="3" id="KW-0597">Phosphoprotein</keyword>
<dbReference type="InterPro" id="IPR010559">
    <property type="entry name" value="Sig_transdc_His_kin_internal"/>
</dbReference>
<keyword evidence="4" id="KW-0808">Transferase</keyword>
<dbReference type="GO" id="GO:0005886">
    <property type="term" value="C:plasma membrane"/>
    <property type="evidence" value="ECO:0007669"/>
    <property type="project" value="UniProtKB-SubCell"/>
</dbReference>
<dbReference type="GO" id="GO:0000155">
    <property type="term" value="F:phosphorelay sensor kinase activity"/>
    <property type="evidence" value="ECO:0007669"/>
    <property type="project" value="InterPro"/>
</dbReference>
<evidence type="ECO:0000256" key="2">
    <source>
        <dbReference type="ARBA" id="ARBA00022475"/>
    </source>
</evidence>
<accession>A0A969PQK2</accession>
<dbReference type="EMBL" id="JAATHJ010000011">
    <property type="protein sequence ID" value="NJP37725.1"/>
    <property type="molecule type" value="Genomic_DNA"/>
</dbReference>
<evidence type="ECO:0000256" key="8">
    <source>
        <dbReference type="SAM" id="Phobius"/>
    </source>
</evidence>
<organism evidence="10 11">
    <name type="scientific">Alkalicoccus luteus</name>
    <dbReference type="NCBI Taxonomy" id="1237094"/>
    <lineage>
        <taxon>Bacteria</taxon>
        <taxon>Bacillati</taxon>
        <taxon>Bacillota</taxon>
        <taxon>Bacilli</taxon>
        <taxon>Bacillales</taxon>
        <taxon>Bacillaceae</taxon>
        <taxon>Alkalicoccus</taxon>
    </lineage>
</organism>
<dbReference type="SMART" id="SM00387">
    <property type="entry name" value="HATPase_c"/>
    <property type="match status" value="1"/>
</dbReference>
<name>A0A969PQK2_9BACI</name>